<dbReference type="EMBL" id="LWDG02000647">
    <property type="protein sequence ID" value="KAE8263463.1"/>
    <property type="molecule type" value="Genomic_DNA"/>
</dbReference>
<comment type="caution">
    <text evidence="1">The sequence shown here is derived from an EMBL/GenBank/DDBJ whole genome shotgun (WGS) entry which is preliminary data.</text>
</comment>
<sequence length="187" mass="20682">MARHDAHVAHLPGDAVAKDLQWWAVVLARTLLRRSFAHDDDYDDIYVACDASTPFGIGVVVDGAELILPILPGWDTRGRDIAWQEAVALEIAVEILVAQGLSDCRVRTRMDNTSVFFSEHNGHSRNPTIMETLARIRDLEALNNLDVVPILVPNAHNSADEPSRGVRSSSAQLPFPRLYPAIRSHFG</sequence>
<organism evidence="1 2">
    <name type="scientific">Tilletia walkeri</name>
    <dbReference type="NCBI Taxonomy" id="117179"/>
    <lineage>
        <taxon>Eukaryota</taxon>
        <taxon>Fungi</taxon>
        <taxon>Dikarya</taxon>
        <taxon>Basidiomycota</taxon>
        <taxon>Ustilaginomycotina</taxon>
        <taxon>Exobasidiomycetes</taxon>
        <taxon>Tilletiales</taxon>
        <taxon>Tilletiaceae</taxon>
        <taxon>Tilletia</taxon>
    </lineage>
</organism>
<proteinExistence type="predicted"/>
<reference evidence="1" key="2">
    <citation type="journal article" date="2019" name="IMA Fungus">
        <title>Genome sequencing and comparison of five Tilletia species to identify candidate genes for the detection of regulated species infecting wheat.</title>
        <authorList>
            <person name="Nguyen H.D.T."/>
            <person name="Sultana T."/>
            <person name="Kesanakurti P."/>
            <person name="Hambleton S."/>
        </authorList>
    </citation>
    <scope>NUCLEOTIDE SEQUENCE</scope>
    <source>
        <strain evidence="1">DAOMC 236422</strain>
    </source>
</reference>
<keyword evidence="2" id="KW-1185">Reference proteome</keyword>
<reference evidence="1" key="1">
    <citation type="submission" date="2016-04" db="EMBL/GenBank/DDBJ databases">
        <authorList>
            <person name="Nguyen H.D."/>
            <person name="Samba Siva P."/>
            <person name="Cullis J."/>
            <person name="Levesque C.A."/>
            <person name="Hambleton S."/>
        </authorList>
    </citation>
    <scope>NUCLEOTIDE SEQUENCE</scope>
    <source>
        <strain evidence="1">DAOMC 236422</strain>
    </source>
</reference>
<dbReference type="AlphaFoldDB" id="A0A8X7T1I7"/>
<evidence type="ECO:0000313" key="2">
    <source>
        <dbReference type="Proteomes" id="UP000078113"/>
    </source>
</evidence>
<gene>
    <name evidence="1" type="ORF">A4X09_0g7227</name>
</gene>
<dbReference type="InterPro" id="IPR052055">
    <property type="entry name" value="Hepadnavirus_pol/RT"/>
</dbReference>
<accession>A0A8X7T1I7</accession>
<dbReference type="Proteomes" id="UP000078113">
    <property type="component" value="Unassembled WGS sequence"/>
</dbReference>
<dbReference type="PANTHER" id="PTHR33050">
    <property type="entry name" value="REVERSE TRANSCRIPTASE DOMAIN-CONTAINING PROTEIN"/>
    <property type="match status" value="1"/>
</dbReference>
<dbReference type="PANTHER" id="PTHR33050:SF7">
    <property type="entry name" value="RIBONUCLEASE H"/>
    <property type="match status" value="1"/>
</dbReference>
<name>A0A8X7T1I7_9BASI</name>
<protein>
    <submittedName>
        <fullName evidence="1">Uncharacterized protein</fullName>
    </submittedName>
</protein>
<evidence type="ECO:0000313" key="1">
    <source>
        <dbReference type="EMBL" id="KAE8263463.1"/>
    </source>
</evidence>